<dbReference type="RefSeq" id="WP_126449586.1">
    <property type="nucleotide sequence ID" value="NZ_AP018553.1"/>
</dbReference>
<dbReference type="AlphaFoldDB" id="A0A348B226"/>
<dbReference type="KEGG" id="sacd:HS1genome_0617"/>
<dbReference type="Proteomes" id="UP000276741">
    <property type="component" value="Chromosome"/>
</dbReference>
<dbReference type="EMBL" id="AP018553">
    <property type="protein sequence ID" value="BBD72228.1"/>
    <property type="molecule type" value="Genomic_DNA"/>
</dbReference>
<gene>
    <name evidence="2" type="ORF">GCM10007116_19860</name>
    <name evidence="1" type="ORF">HS1genome_0617</name>
</gene>
<organism evidence="1 3">
    <name type="scientific">Sulfodiicoccus acidiphilus</name>
    <dbReference type="NCBI Taxonomy" id="1670455"/>
    <lineage>
        <taxon>Archaea</taxon>
        <taxon>Thermoproteota</taxon>
        <taxon>Thermoprotei</taxon>
        <taxon>Sulfolobales</taxon>
        <taxon>Sulfolobaceae</taxon>
        <taxon>Sulfodiicoccus</taxon>
    </lineage>
</organism>
<evidence type="ECO:0000313" key="1">
    <source>
        <dbReference type="EMBL" id="BBD72228.1"/>
    </source>
</evidence>
<reference evidence="3" key="2">
    <citation type="submission" date="2018-04" db="EMBL/GenBank/DDBJ databases">
        <title>Complete genome sequence of Sulfodiicoccus acidiphilus strain HS-1.</title>
        <authorList>
            <person name="Sakai H.D."/>
            <person name="Kurosawa N."/>
        </authorList>
    </citation>
    <scope>NUCLEOTIDE SEQUENCE [LARGE SCALE GENOMIC DNA]</scope>
    <source>
        <strain evidence="3">HS-1</strain>
    </source>
</reference>
<accession>A0A348B226</accession>
<sequence>MAIMLSYLGVLKVLVRENFSLDEIKRIIVKLEQSERMYVSFPVERENSELPETNKVVATDLGIEKLLTTLDGEYVSNPRLYERALERVKAPHYSLGMSSSKITDSRRR</sequence>
<reference evidence="1" key="3">
    <citation type="journal article" date="2019" name="BMC Res. Notes">
        <title>Complete genome sequence of the Sulfodiicoccus acidiphilus strain HS-1T, the first crenarchaeon that lacks polB3, isolated from an acidic hot spring in Ohwaku-dani, Hakone, Japan.</title>
        <authorList>
            <person name="Sakai H.D."/>
            <person name="Kurosawa N."/>
        </authorList>
    </citation>
    <scope>NUCLEOTIDE SEQUENCE</scope>
    <source>
        <strain evidence="1">HS-1</strain>
    </source>
</reference>
<proteinExistence type="predicted"/>
<reference evidence="2" key="4">
    <citation type="submission" date="2020-09" db="EMBL/GenBank/DDBJ databases">
        <authorList>
            <person name="Sun Q."/>
            <person name="Ohkuma M."/>
        </authorList>
    </citation>
    <scope>NUCLEOTIDE SEQUENCE</scope>
    <source>
        <strain evidence="2">JCM 31740</strain>
    </source>
</reference>
<dbReference type="EMBL" id="BMQS01000024">
    <property type="protein sequence ID" value="GGU02867.1"/>
    <property type="molecule type" value="Genomic_DNA"/>
</dbReference>
<keyword evidence="3" id="KW-1185">Reference proteome</keyword>
<name>A0A348B226_9CREN</name>
<evidence type="ECO:0000313" key="2">
    <source>
        <dbReference type="EMBL" id="GGU02867.1"/>
    </source>
</evidence>
<reference evidence="2" key="1">
    <citation type="journal article" date="2014" name="Int. J. Syst. Evol. Microbiol.">
        <title>Complete genome sequence of Corynebacterium casei LMG S-19264T (=DSM 44701T), isolated from a smear-ripened cheese.</title>
        <authorList>
            <consortium name="US DOE Joint Genome Institute (JGI-PGF)"/>
            <person name="Walter F."/>
            <person name="Albersmeier A."/>
            <person name="Kalinowski J."/>
            <person name="Ruckert C."/>
        </authorList>
    </citation>
    <scope>NUCLEOTIDE SEQUENCE</scope>
    <source>
        <strain evidence="2">JCM 31740</strain>
    </source>
</reference>
<dbReference type="GeneID" id="38666121"/>
<dbReference type="Proteomes" id="UP000616143">
    <property type="component" value="Unassembled WGS sequence"/>
</dbReference>
<protein>
    <submittedName>
        <fullName evidence="1">Uncharacterized protein</fullName>
    </submittedName>
</protein>
<evidence type="ECO:0000313" key="3">
    <source>
        <dbReference type="Proteomes" id="UP000276741"/>
    </source>
</evidence>